<dbReference type="CDD" id="cd00717">
    <property type="entry name" value="URO-D"/>
    <property type="match status" value="1"/>
</dbReference>
<keyword evidence="6" id="KW-0627">Porphyrin biosynthesis</keyword>
<comment type="similarity">
    <text evidence="2">Belongs to the uroporphyrinogen decarboxylase family.</text>
</comment>
<feature type="region of interest" description="Disordered" evidence="7">
    <location>
        <begin position="436"/>
        <end position="457"/>
    </location>
</feature>
<organism evidence="10 11">
    <name type="scientific">Actinomyces marmotae</name>
    <dbReference type="NCBI Taxonomy" id="2737173"/>
    <lineage>
        <taxon>Bacteria</taxon>
        <taxon>Bacillati</taxon>
        <taxon>Actinomycetota</taxon>
        <taxon>Actinomycetes</taxon>
        <taxon>Actinomycetales</taxon>
        <taxon>Actinomycetaceae</taxon>
        <taxon>Actinomyces</taxon>
    </lineage>
</organism>
<evidence type="ECO:0000259" key="9">
    <source>
        <dbReference type="PROSITE" id="PS00907"/>
    </source>
</evidence>
<reference evidence="10 11" key="1">
    <citation type="submission" date="2020-05" db="EMBL/GenBank/DDBJ databases">
        <title>Actinomyces sp. zg-325.</title>
        <authorList>
            <person name="Yang C."/>
        </authorList>
    </citation>
    <scope>NUCLEOTIDE SEQUENCE [LARGE SCALE GENOMIC DNA]</scope>
    <source>
        <strain evidence="11">zg-325</strain>
    </source>
</reference>
<dbReference type="InterPro" id="IPR000257">
    <property type="entry name" value="Uroporphyrinogen_deCOase"/>
</dbReference>
<dbReference type="PROSITE" id="PS00907">
    <property type="entry name" value="UROD_2"/>
    <property type="match status" value="1"/>
</dbReference>
<evidence type="ECO:0000256" key="4">
    <source>
        <dbReference type="ARBA" id="ARBA00022793"/>
    </source>
</evidence>
<keyword evidence="11" id="KW-1185">Reference proteome</keyword>
<protein>
    <recommendedName>
        <fullName evidence="3">uroporphyrinogen decarboxylase</fullName>
        <ecNumber evidence="3">4.1.1.37</ecNumber>
    </recommendedName>
</protein>
<evidence type="ECO:0000256" key="2">
    <source>
        <dbReference type="ARBA" id="ARBA00009935"/>
    </source>
</evidence>
<dbReference type="Gene3D" id="3.20.20.210">
    <property type="match status" value="1"/>
</dbReference>
<evidence type="ECO:0000259" key="8">
    <source>
        <dbReference type="PROSITE" id="PS00906"/>
    </source>
</evidence>
<evidence type="ECO:0000256" key="7">
    <source>
        <dbReference type="SAM" id="MobiDB-lite"/>
    </source>
</evidence>
<dbReference type="PANTHER" id="PTHR21091">
    <property type="entry name" value="METHYLTETRAHYDROFOLATE:HOMOCYSTEINE METHYLTRANSFERASE RELATED"/>
    <property type="match status" value="1"/>
</dbReference>
<dbReference type="GO" id="GO:0006782">
    <property type="term" value="P:protoporphyrinogen IX biosynthetic process"/>
    <property type="evidence" value="ECO:0007669"/>
    <property type="project" value="UniProtKB-UniPathway"/>
</dbReference>
<dbReference type="AlphaFoldDB" id="A0A6M8B2S0"/>
<dbReference type="EMBL" id="CP053642">
    <property type="protein sequence ID" value="QKD78950.1"/>
    <property type="molecule type" value="Genomic_DNA"/>
</dbReference>
<evidence type="ECO:0000256" key="6">
    <source>
        <dbReference type="ARBA" id="ARBA00023244"/>
    </source>
</evidence>
<accession>A0A6M8B2S0</accession>
<dbReference type="EC" id="4.1.1.37" evidence="3"/>
<dbReference type="InterPro" id="IPR006361">
    <property type="entry name" value="Uroporphyrinogen_deCO2ase_HemE"/>
</dbReference>
<evidence type="ECO:0000256" key="1">
    <source>
        <dbReference type="ARBA" id="ARBA00004804"/>
    </source>
</evidence>
<feature type="domain" description="Uroporphyrinogen decarboxylase (URO-D)" evidence="9">
    <location>
        <begin position="216"/>
        <end position="232"/>
    </location>
</feature>
<feature type="compositionally biased region" description="Low complexity" evidence="7">
    <location>
        <begin position="444"/>
        <end position="457"/>
    </location>
</feature>
<proteinExistence type="inferred from homology"/>
<gene>
    <name evidence="10" type="ORF">HPC72_00535</name>
</gene>
<dbReference type="Pfam" id="PF01208">
    <property type="entry name" value="URO-D"/>
    <property type="match status" value="2"/>
</dbReference>
<feature type="region of interest" description="Disordered" evidence="7">
    <location>
        <begin position="1"/>
        <end position="23"/>
    </location>
</feature>
<dbReference type="UniPathway" id="UPA00251">
    <property type="reaction ID" value="UER00321"/>
</dbReference>
<keyword evidence="4" id="KW-0210">Decarboxylase</keyword>
<dbReference type="PANTHER" id="PTHR21091:SF169">
    <property type="entry name" value="UROPORPHYRINOGEN DECARBOXYLASE"/>
    <property type="match status" value="1"/>
</dbReference>
<evidence type="ECO:0000256" key="5">
    <source>
        <dbReference type="ARBA" id="ARBA00023239"/>
    </source>
</evidence>
<dbReference type="GO" id="GO:0005829">
    <property type="term" value="C:cytosol"/>
    <property type="evidence" value="ECO:0007669"/>
    <property type="project" value="TreeGrafter"/>
</dbReference>
<dbReference type="SUPFAM" id="SSF51726">
    <property type="entry name" value="UROD/MetE-like"/>
    <property type="match status" value="1"/>
</dbReference>
<dbReference type="InterPro" id="IPR038071">
    <property type="entry name" value="UROD/MetE-like_sf"/>
</dbReference>
<name>A0A6M8B2S0_9ACTO</name>
<keyword evidence="5 10" id="KW-0456">Lyase</keyword>
<evidence type="ECO:0000256" key="3">
    <source>
        <dbReference type="ARBA" id="ARBA00012288"/>
    </source>
</evidence>
<evidence type="ECO:0000313" key="11">
    <source>
        <dbReference type="Proteomes" id="UP000504752"/>
    </source>
</evidence>
<dbReference type="GO" id="GO:0004853">
    <property type="term" value="F:uroporphyrinogen decarboxylase activity"/>
    <property type="evidence" value="ECO:0007669"/>
    <property type="project" value="UniProtKB-EC"/>
</dbReference>
<dbReference type="KEGG" id="amam:HPC72_00535"/>
<sequence>MARQPSAGRSTISAPRHIPPEAPISTTLTCFNSAVRDDADALPPLLAALGGARPVRPPVWFMRQAGRSLPEYRALRERGAQGAGMTGMLGACLDPATAAEATLQPVRRHGVDAAILFSDIMVPLALAGAGVRIEPGVGPVVENPIRTPADVAELTARSLGEAPNGPGGLAAIEEAARAVVAELGAPGRPGATGGLPERALAGLAHSCGAWGWTPLIGFGGAPFTLAAYLVEGRPSRDHLAARTLMHSDPASWDALLDWCARITGEFIALQIRAGASAAQLFDSWAGALSPKDYRERVAPHSARALEIAGRAISPTTGGHVPLIHFGTGTSRILADMRAAGADAVGVDDRTDLAWAIGELGGEGACPVQGNLDPALLAAPWAVLGPAVDACLEAGRAAPGHVLNLGHGVPPTTDPDVLTRIVARAHGDEEWEGTALAGWDGRVGTPGAPAPDTGGDRA</sequence>
<dbReference type="PROSITE" id="PS00906">
    <property type="entry name" value="UROD_1"/>
    <property type="match status" value="1"/>
</dbReference>
<feature type="domain" description="Uroporphyrinogen decarboxylase (URO-D)" evidence="8">
    <location>
        <begin position="58"/>
        <end position="67"/>
    </location>
</feature>
<comment type="pathway">
    <text evidence="1">Porphyrin-containing compound metabolism; protoporphyrin-IX biosynthesis; coproporphyrinogen-III from 5-aminolevulinate: step 4/4.</text>
</comment>
<dbReference type="Proteomes" id="UP000504752">
    <property type="component" value="Chromosome"/>
</dbReference>
<evidence type="ECO:0000313" key="10">
    <source>
        <dbReference type="EMBL" id="QKD78950.1"/>
    </source>
</evidence>